<name>A0ABX9VWD5_AGGAP</name>
<organism evidence="1 2">
    <name type="scientific">Aggregatibacter aphrophilus</name>
    <name type="common">Haemophilus aphrophilus</name>
    <dbReference type="NCBI Taxonomy" id="732"/>
    <lineage>
        <taxon>Bacteria</taxon>
        <taxon>Pseudomonadati</taxon>
        <taxon>Pseudomonadota</taxon>
        <taxon>Gammaproteobacteria</taxon>
        <taxon>Pasteurellales</taxon>
        <taxon>Pasteurellaceae</taxon>
        <taxon>Aggregatibacter</taxon>
    </lineage>
</organism>
<gene>
    <name evidence="1" type="ORF">DOL88_02340</name>
</gene>
<reference evidence="1 2" key="1">
    <citation type="journal article" date="2019" name="J. Oral Microbiol.">
        <title>Role of OmpA1 and OmpA2 in Aggregatibacter actinomycetemcomitans and Aggregatibacter aphrophilus serum resistance.</title>
        <authorList>
            <person name="Lindholm M."/>
            <person name="Min Aung K."/>
            <person name="Nyunt Wai S."/>
            <person name="Oscarsson J."/>
        </authorList>
    </citation>
    <scope>NUCLEOTIDE SEQUENCE [LARGE SCALE GENOMIC DNA]</scope>
    <source>
        <strain evidence="1 2">HK83</strain>
    </source>
</reference>
<dbReference type="Proteomes" id="UP000274211">
    <property type="component" value="Unassembled WGS sequence"/>
</dbReference>
<sequence>MIKYYNYCSNPIKVVLNYIPDNQGYEKEFTLDSNQSKKRPFLSQNESSIKNNIFFIEENNKNFFYVESYGGSRYSFIACAEKAKQSSIWNWTKSN</sequence>
<dbReference type="EMBL" id="QMGS01000031">
    <property type="protein sequence ID" value="RMW89963.1"/>
    <property type="molecule type" value="Genomic_DNA"/>
</dbReference>
<proteinExistence type="predicted"/>
<comment type="caution">
    <text evidence="1">The sequence shown here is derived from an EMBL/GenBank/DDBJ whole genome shotgun (WGS) entry which is preliminary data.</text>
</comment>
<protein>
    <submittedName>
        <fullName evidence="1">Uncharacterized protein</fullName>
    </submittedName>
</protein>
<accession>A0ABX9VWD5</accession>
<evidence type="ECO:0000313" key="2">
    <source>
        <dbReference type="Proteomes" id="UP000274211"/>
    </source>
</evidence>
<evidence type="ECO:0000313" key="1">
    <source>
        <dbReference type="EMBL" id="RMW89963.1"/>
    </source>
</evidence>
<keyword evidence="2" id="KW-1185">Reference proteome</keyword>